<keyword evidence="10" id="KW-0460">Magnesium</keyword>
<reference evidence="16 17" key="1">
    <citation type="journal article" date="2023" name="BMC Biol.">
        <title>The compact genome of the sponge Oopsacas minuta (Hexactinellida) is lacking key metazoan core genes.</title>
        <authorList>
            <person name="Santini S."/>
            <person name="Schenkelaars Q."/>
            <person name="Jourda C."/>
            <person name="Duchesne M."/>
            <person name="Belahbib H."/>
            <person name="Rocher C."/>
            <person name="Selva M."/>
            <person name="Riesgo A."/>
            <person name="Vervoort M."/>
            <person name="Leys S.P."/>
            <person name="Kodjabachian L."/>
            <person name="Le Bivic A."/>
            <person name="Borchiellini C."/>
            <person name="Claverie J.M."/>
            <person name="Renard E."/>
        </authorList>
    </citation>
    <scope>NUCLEOTIDE SEQUENCE [LARGE SCALE GENOMIC DNA]</scope>
    <source>
        <strain evidence="16">SPO-2</strain>
    </source>
</reference>
<evidence type="ECO:0000313" key="16">
    <source>
        <dbReference type="EMBL" id="KAI6660583.1"/>
    </source>
</evidence>
<organism evidence="16 17">
    <name type="scientific">Oopsacas minuta</name>
    <dbReference type="NCBI Taxonomy" id="111878"/>
    <lineage>
        <taxon>Eukaryota</taxon>
        <taxon>Metazoa</taxon>
        <taxon>Porifera</taxon>
        <taxon>Hexactinellida</taxon>
        <taxon>Hexasterophora</taxon>
        <taxon>Lyssacinosida</taxon>
        <taxon>Leucopsacidae</taxon>
        <taxon>Oopsacas</taxon>
    </lineage>
</organism>
<comment type="catalytic activity">
    <reaction evidence="1">
        <text>isopentenyl diphosphate = dimethylallyl diphosphate</text>
        <dbReference type="Rhea" id="RHEA:23284"/>
        <dbReference type="ChEBI" id="CHEBI:57623"/>
        <dbReference type="ChEBI" id="CHEBI:128769"/>
        <dbReference type="EC" id="5.3.3.2"/>
    </reaction>
</comment>
<keyword evidence="17" id="KW-1185">Reference proteome</keyword>
<comment type="pathway">
    <text evidence="4">Isoprenoid biosynthesis; dimethylallyl diphosphate biosynthesis; dimethylallyl diphosphate from isopentenyl diphosphate: step 1/1.</text>
</comment>
<dbReference type="GO" id="GO:0046872">
    <property type="term" value="F:metal ion binding"/>
    <property type="evidence" value="ECO:0007669"/>
    <property type="project" value="UniProtKB-KW"/>
</dbReference>
<dbReference type="Pfam" id="PF00293">
    <property type="entry name" value="NUDIX"/>
    <property type="match status" value="1"/>
</dbReference>
<keyword evidence="9" id="KW-0153">Cholesterol metabolism</keyword>
<evidence type="ECO:0000256" key="4">
    <source>
        <dbReference type="ARBA" id="ARBA00004826"/>
    </source>
</evidence>
<evidence type="ECO:0000256" key="11">
    <source>
        <dbReference type="ARBA" id="ARBA00022955"/>
    </source>
</evidence>
<keyword evidence="13" id="KW-0414">Isoprene biosynthesis</keyword>
<keyword evidence="9" id="KW-0756">Sterol biosynthesis</keyword>
<keyword evidence="11" id="KW-0752">Steroid biosynthesis</keyword>
<dbReference type="EC" id="5.3.3.2" evidence="6"/>
<evidence type="ECO:0000256" key="7">
    <source>
        <dbReference type="ARBA" id="ARBA00022516"/>
    </source>
</evidence>
<sequence length="168" mass="19403">MSASALDPIQESLLKEECILVDLKDNPVGHRSKRECHEWERIEGEGLLHRAFSVFLFDSSNKLLLQQRSDAKITFPGYFTNTCCSHPLFVSGETEGELGARRAARRKLNHELGIPLEQISLEDLHFITRIHYKARSHGEWGEHEIDYIFFIQKDVVLNMNPNEVQLCR</sequence>
<dbReference type="GO" id="GO:0005737">
    <property type="term" value="C:cytoplasm"/>
    <property type="evidence" value="ECO:0007669"/>
    <property type="project" value="TreeGrafter"/>
</dbReference>
<evidence type="ECO:0000256" key="12">
    <source>
        <dbReference type="ARBA" id="ARBA00023098"/>
    </source>
</evidence>
<dbReference type="PANTHER" id="PTHR10885:SF0">
    <property type="entry name" value="ISOPENTENYL-DIPHOSPHATE DELTA-ISOMERASE"/>
    <property type="match status" value="1"/>
</dbReference>
<dbReference type="FunFam" id="3.90.79.10:FF:000012">
    <property type="entry name" value="Isopentenyl-diphosphate Delta-isomerase 1"/>
    <property type="match status" value="1"/>
</dbReference>
<protein>
    <recommendedName>
        <fullName evidence="6">isopentenyl-diphosphate Delta-isomerase</fullName>
        <ecNumber evidence="6">5.3.3.2</ecNumber>
    </recommendedName>
</protein>
<evidence type="ECO:0000256" key="14">
    <source>
        <dbReference type="ARBA" id="ARBA00023235"/>
    </source>
</evidence>
<dbReference type="PIRSF" id="PIRSF018427">
    <property type="entry name" value="Isopntndiph_ism"/>
    <property type="match status" value="1"/>
</dbReference>
<comment type="function">
    <text evidence="3">Catalyzes the 1,3-allylic rearrangement of the homoallylic substrate isopentenyl (IPP) to its highly electrophilic allylic isomer, dimethylallyl diphosphate (DMAPP).</text>
</comment>
<comment type="similarity">
    <text evidence="5">Belongs to the IPP isomerase type 1 family.</text>
</comment>
<feature type="domain" description="Nudix hydrolase" evidence="15">
    <location>
        <begin position="47"/>
        <end position="168"/>
    </location>
</feature>
<dbReference type="GO" id="GO:0009240">
    <property type="term" value="P:isopentenyl diphosphate biosynthetic process"/>
    <property type="evidence" value="ECO:0007669"/>
    <property type="project" value="TreeGrafter"/>
</dbReference>
<evidence type="ECO:0000256" key="2">
    <source>
        <dbReference type="ARBA" id="ARBA00001946"/>
    </source>
</evidence>
<keyword evidence="8" id="KW-0479">Metal-binding</keyword>
<dbReference type="NCBIfam" id="TIGR02150">
    <property type="entry name" value="IPP_isom_1"/>
    <property type="match status" value="1"/>
</dbReference>
<dbReference type="PANTHER" id="PTHR10885">
    <property type="entry name" value="ISOPENTENYL-DIPHOSPHATE DELTA-ISOMERASE"/>
    <property type="match status" value="1"/>
</dbReference>
<dbReference type="EMBL" id="JAKMXF010000033">
    <property type="protein sequence ID" value="KAI6660583.1"/>
    <property type="molecule type" value="Genomic_DNA"/>
</dbReference>
<dbReference type="AlphaFoldDB" id="A0AAV7KH04"/>
<dbReference type="InterPro" id="IPR011876">
    <property type="entry name" value="IsopentenylPP_isomerase_typ1"/>
</dbReference>
<dbReference type="SUPFAM" id="SSF55811">
    <property type="entry name" value="Nudix"/>
    <property type="match status" value="1"/>
</dbReference>
<accession>A0AAV7KH04</accession>
<keyword evidence="14" id="KW-0413">Isomerase</keyword>
<keyword evidence="9" id="KW-1207">Sterol metabolism</keyword>
<dbReference type="Proteomes" id="UP001165289">
    <property type="component" value="Unassembled WGS sequence"/>
</dbReference>
<evidence type="ECO:0000313" key="17">
    <source>
        <dbReference type="Proteomes" id="UP001165289"/>
    </source>
</evidence>
<dbReference type="PROSITE" id="PS51462">
    <property type="entry name" value="NUDIX"/>
    <property type="match status" value="1"/>
</dbReference>
<comment type="cofactor">
    <cofactor evidence="2">
        <name>Mg(2+)</name>
        <dbReference type="ChEBI" id="CHEBI:18420"/>
    </cofactor>
</comment>
<keyword evidence="12" id="KW-0443">Lipid metabolism</keyword>
<proteinExistence type="inferred from homology"/>
<name>A0AAV7KH04_9METZ</name>
<dbReference type="InterPro" id="IPR000086">
    <property type="entry name" value="NUDIX_hydrolase_dom"/>
</dbReference>
<dbReference type="InterPro" id="IPR015797">
    <property type="entry name" value="NUDIX_hydrolase-like_dom_sf"/>
</dbReference>
<comment type="caution">
    <text evidence="16">The sequence shown here is derived from an EMBL/GenBank/DDBJ whole genome shotgun (WGS) entry which is preliminary data.</text>
</comment>
<evidence type="ECO:0000259" key="15">
    <source>
        <dbReference type="PROSITE" id="PS51462"/>
    </source>
</evidence>
<gene>
    <name evidence="16" type="ORF">LOD99_14167</name>
</gene>
<evidence type="ECO:0000256" key="10">
    <source>
        <dbReference type="ARBA" id="ARBA00022842"/>
    </source>
</evidence>
<evidence type="ECO:0000256" key="9">
    <source>
        <dbReference type="ARBA" id="ARBA00022778"/>
    </source>
</evidence>
<dbReference type="GO" id="GO:0006695">
    <property type="term" value="P:cholesterol biosynthetic process"/>
    <property type="evidence" value="ECO:0007669"/>
    <property type="project" value="UniProtKB-KW"/>
</dbReference>
<evidence type="ECO:0000256" key="3">
    <source>
        <dbReference type="ARBA" id="ARBA00003951"/>
    </source>
</evidence>
<dbReference type="GO" id="GO:0004452">
    <property type="term" value="F:isopentenyl-diphosphate delta-isomerase activity"/>
    <property type="evidence" value="ECO:0007669"/>
    <property type="project" value="UniProtKB-EC"/>
</dbReference>
<dbReference type="Gene3D" id="3.90.79.10">
    <property type="entry name" value="Nucleoside Triphosphate Pyrophosphohydrolase"/>
    <property type="match status" value="1"/>
</dbReference>
<evidence type="ECO:0000256" key="6">
    <source>
        <dbReference type="ARBA" id="ARBA00012057"/>
    </source>
</evidence>
<keyword evidence="7" id="KW-0444">Lipid biosynthesis</keyword>
<dbReference type="CDD" id="cd02885">
    <property type="entry name" value="NUDIX_IPP_Isomerase"/>
    <property type="match status" value="1"/>
</dbReference>
<keyword evidence="9" id="KW-0753">Steroid metabolism</keyword>
<evidence type="ECO:0000256" key="13">
    <source>
        <dbReference type="ARBA" id="ARBA00023229"/>
    </source>
</evidence>
<evidence type="ECO:0000256" key="8">
    <source>
        <dbReference type="ARBA" id="ARBA00022723"/>
    </source>
</evidence>
<evidence type="ECO:0000256" key="5">
    <source>
        <dbReference type="ARBA" id="ARBA00007579"/>
    </source>
</evidence>
<evidence type="ECO:0000256" key="1">
    <source>
        <dbReference type="ARBA" id="ARBA00000374"/>
    </source>
</evidence>
<keyword evidence="9" id="KW-0152">Cholesterol biosynthesis</keyword>